<dbReference type="GO" id="GO:0048544">
    <property type="term" value="P:recognition of pollen"/>
    <property type="evidence" value="ECO:0007669"/>
    <property type="project" value="InterPro"/>
</dbReference>
<evidence type="ECO:0000256" key="11">
    <source>
        <dbReference type="ARBA" id="ARBA00023157"/>
    </source>
</evidence>
<keyword evidence="12" id="KW-0325">Glycoprotein</keyword>
<protein>
    <recommendedName>
        <fullName evidence="13">Receptor-like serine/threonine-protein kinase</fullName>
        <ecNumber evidence="13">2.7.11.1</ecNumber>
    </recommendedName>
</protein>
<dbReference type="InterPro" id="IPR003609">
    <property type="entry name" value="Pan_app"/>
</dbReference>
<evidence type="ECO:0000256" key="2">
    <source>
        <dbReference type="ARBA" id="ARBA00022527"/>
    </source>
</evidence>
<dbReference type="SMART" id="SM00220">
    <property type="entry name" value="S_TKc"/>
    <property type="match status" value="1"/>
</dbReference>
<evidence type="ECO:0000256" key="4">
    <source>
        <dbReference type="ARBA" id="ARBA00022692"/>
    </source>
</evidence>
<feature type="domain" description="Apple" evidence="17">
    <location>
        <begin position="270"/>
        <end position="354"/>
    </location>
</feature>
<feature type="domain" description="Protein kinase" evidence="15">
    <location>
        <begin position="423"/>
        <end position="687"/>
    </location>
</feature>
<evidence type="ECO:0000256" key="3">
    <source>
        <dbReference type="ARBA" id="ARBA00022679"/>
    </source>
</evidence>
<dbReference type="Gene3D" id="2.90.10.10">
    <property type="entry name" value="Bulb-type lectin domain"/>
    <property type="match status" value="1"/>
</dbReference>
<dbReference type="Pfam" id="PF00069">
    <property type="entry name" value="Pkinase"/>
    <property type="match status" value="1"/>
</dbReference>
<dbReference type="PROSITE" id="PS50011">
    <property type="entry name" value="PROTEIN_KINASE_DOM"/>
    <property type="match status" value="1"/>
</dbReference>
<keyword evidence="11" id="KW-1015">Disulfide bond</keyword>
<keyword evidence="4 14" id="KW-0812">Transmembrane</keyword>
<dbReference type="PROSITE" id="PS50927">
    <property type="entry name" value="BULB_LECTIN"/>
    <property type="match status" value="1"/>
</dbReference>
<name>A0A8K0HQQ8_9ROSA</name>
<evidence type="ECO:0000256" key="6">
    <source>
        <dbReference type="ARBA" id="ARBA00022741"/>
    </source>
</evidence>
<dbReference type="InterPro" id="IPR024171">
    <property type="entry name" value="SRK-like_kinase"/>
</dbReference>
<evidence type="ECO:0000259" key="16">
    <source>
        <dbReference type="PROSITE" id="PS50927"/>
    </source>
</evidence>
<evidence type="ECO:0000256" key="8">
    <source>
        <dbReference type="ARBA" id="ARBA00022840"/>
    </source>
</evidence>
<comment type="caution">
    <text evidence="18">The sequence shown here is derived from an EMBL/GenBank/DDBJ whole genome shotgun (WGS) entry which is preliminary data.</text>
</comment>
<feature type="transmembrane region" description="Helical" evidence="14">
    <location>
        <begin position="367"/>
        <end position="393"/>
    </location>
</feature>
<keyword evidence="8 13" id="KW-0067">ATP-binding</keyword>
<comment type="subcellular location">
    <subcellularLocation>
        <location evidence="1">Membrane</location>
        <topology evidence="1">Single-pass membrane protein</topology>
    </subcellularLocation>
</comment>
<feature type="domain" description="Bulb-type lectin" evidence="16">
    <location>
        <begin position="1"/>
        <end position="84"/>
    </location>
</feature>
<keyword evidence="7 13" id="KW-0418">Kinase</keyword>
<keyword evidence="2 13" id="KW-0723">Serine/threonine-protein kinase</keyword>
<accession>A0A8K0HQQ8</accession>
<dbReference type="InterPro" id="IPR001480">
    <property type="entry name" value="Bulb-type_lectin_dom"/>
</dbReference>
<dbReference type="GO" id="GO:0005524">
    <property type="term" value="F:ATP binding"/>
    <property type="evidence" value="ECO:0007669"/>
    <property type="project" value="UniProtKB-KW"/>
</dbReference>
<dbReference type="CDD" id="cd01098">
    <property type="entry name" value="PAN_AP_plant"/>
    <property type="match status" value="1"/>
</dbReference>
<dbReference type="PROSITE" id="PS50948">
    <property type="entry name" value="PAN"/>
    <property type="match status" value="1"/>
</dbReference>
<dbReference type="Pfam" id="PF08276">
    <property type="entry name" value="PAN_2"/>
    <property type="match status" value="1"/>
</dbReference>
<evidence type="ECO:0000256" key="12">
    <source>
        <dbReference type="ARBA" id="ARBA00023180"/>
    </source>
</evidence>
<dbReference type="Gene3D" id="1.10.510.10">
    <property type="entry name" value="Transferase(Phosphotransferase) domain 1"/>
    <property type="match status" value="1"/>
</dbReference>
<keyword evidence="19" id="KW-1185">Reference proteome</keyword>
<dbReference type="CDD" id="cd00028">
    <property type="entry name" value="B_lectin"/>
    <property type="match status" value="1"/>
</dbReference>
<dbReference type="InterPro" id="IPR000858">
    <property type="entry name" value="S_locus_glycoprot_dom"/>
</dbReference>
<dbReference type="GO" id="GO:0016020">
    <property type="term" value="C:membrane"/>
    <property type="evidence" value="ECO:0007669"/>
    <property type="project" value="UniProtKB-SubCell"/>
</dbReference>
<sequence length="723" mass="81084">MSYKQIPEQTIVWVANRENPVSDIYSSALTISHGNLVLFNESQSPIWSTNLSSISSSSVLAVLQEDDNLVLTDHGSKSPSLLWQSFDHPTHVWLPGSKFGYNNVTKRNQRIISWKNSEDPAPGLFSLEVDMSDKSFRILRNRSKSYWTCGSWNGMFFDKSPETKQNYNSQFRHFSDVYESYFIYSVIGNSTTSRFVMDVSGQVKQITWLGFWAQPRQQCQVYAFCGAFGSCYEKSFPFCNCLKGFVPKSLSNWELEDYSGGCQRKTKLRCKNNITTNGERDIFLLIPSVSFPEAARSVTATSALECETTCLNDCSCTAYAFDSTGCSIWIGDLFNLNELSEKESTGTKLYVRLAASELPITPKKNNIGILIGVVVCVVAGLAFLLGLIVFVVLRQRQKVGLGKTMEDSPLVAFDYRYLRNATRNFSEKLRGGGFGSVFKGRLPDLTLVAVKQLQSVRQGEKQFRAEISTIGTIQHVNLIRLRGFCCQGGKRLLFYDYMSNGSLDSHLFQEKNSNFLDWKTRYQIALGTARGLFYLHEKCRDCIIHCDIKPENILLDDQFCPKLADSGLAKLVGRDFSRVLTTMRGTRGYLAPEWISGVAITAKADVYSFGIMLFEFLSGRRNILQRTDEEVVKFFPSLAARLIIEGDDETHRPAMGQVVQILEGVIDVDLPPLPTSLQAFVEDHESLVFYTESSCSQSSQIASNISTVSSQAKGKTSLLKLNV</sequence>
<dbReference type="Pfam" id="PF01453">
    <property type="entry name" value="B_lectin"/>
    <property type="match status" value="1"/>
</dbReference>
<dbReference type="Proteomes" id="UP000796880">
    <property type="component" value="Unassembled WGS sequence"/>
</dbReference>
<dbReference type="AlphaFoldDB" id="A0A8K0HQQ8"/>
<comment type="catalytic activity">
    <reaction evidence="13">
        <text>L-threonyl-[protein] + ATP = O-phospho-L-threonyl-[protein] + ADP + H(+)</text>
        <dbReference type="Rhea" id="RHEA:46608"/>
        <dbReference type="Rhea" id="RHEA-COMP:11060"/>
        <dbReference type="Rhea" id="RHEA-COMP:11605"/>
        <dbReference type="ChEBI" id="CHEBI:15378"/>
        <dbReference type="ChEBI" id="CHEBI:30013"/>
        <dbReference type="ChEBI" id="CHEBI:30616"/>
        <dbReference type="ChEBI" id="CHEBI:61977"/>
        <dbReference type="ChEBI" id="CHEBI:456216"/>
        <dbReference type="EC" id="2.7.11.1"/>
    </reaction>
</comment>
<dbReference type="Pfam" id="PF00954">
    <property type="entry name" value="S_locus_glycop"/>
    <property type="match status" value="1"/>
</dbReference>
<dbReference type="PANTHER" id="PTHR47974:SF19">
    <property type="entry name" value="RECEPTOR-LIKE SERINE_THREONINE-PROTEIN KINASE"/>
    <property type="match status" value="1"/>
</dbReference>
<dbReference type="InterPro" id="IPR011009">
    <property type="entry name" value="Kinase-like_dom_sf"/>
</dbReference>
<dbReference type="Gene3D" id="3.30.200.20">
    <property type="entry name" value="Phosphorylase Kinase, domain 1"/>
    <property type="match status" value="1"/>
</dbReference>
<comment type="catalytic activity">
    <reaction evidence="13">
        <text>L-seryl-[protein] + ATP = O-phospho-L-seryl-[protein] + ADP + H(+)</text>
        <dbReference type="Rhea" id="RHEA:17989"/>
        <dbReference type="Rhea" id="RHEA-COMP:9863"/>
        <dbReference type="Rhea" id="RHEA-COMP:11604"/>
        <dbReference type="ChEBI" id="CHEBI:15378"/>
        <dbReference type="ChEBI" id="CHEBI:29999"/>
        <dbReference type="ChEBI" id="CHEBI:30616"/>
        <dbReference type="ChEBI" id="CHEBI:83421"/>
        <dbReference type="ChEBI" id="CHEBI:456216"/>
        <dbReference type="EC" id="2.7.11.1"/>
    </reaction>
</comment>
<evidence type="ECO:0000313" key="19">
    <source>
        <dbReference type="Proteomes" id="UP000796880"/>
    </source>
</evidence>
<keyword evidence="5" id="KW-0732">Signal</keyword>
<dbReference type="FunFam" id="1.10.510.10:FF:000537">
    <property type="entry name" value="Putative receptor-like protein kinase"/>
    <property type="match status" value="1"/>
</dbReference>
<dbReference type="SUPFAM" id="SSF51110">
    <property type="entry name" value="alpha-D-mannose-specific plant lectins"/>
    <property type="match status" value="1"/>
</dbReference>
<proteinExistence type="inferred from homology"/>
<evidence type="ECO:0000256" key="7">
    <source>
        <dbReference type="ARBA" id="ARBA00022777"/>
    </source>
</evidence>
<dbReference type="EC" id="2.7.11.1" evidence="13"/>
<evidence type="ECO:0000259" key="15">
    <source>
        <dbReference type="PROSITE" id="PS50011"/>
    </source>
</evidence>
<dbReference type="InterPro" id="IPR000719">
    <property type="entry name" value="Prot_kinase_dom"/>
</dbReference>
<evidence type="ECO:0000259" key="17">
    <source>
        <dbReference type="PROSITE" id="PS50948"/>
    </source>
</evidence>
<comment type="similarity">
    <text evidence="13">Belongs to the protein kinase superfamily. Ser/Thr protein kinase family.</text>
</comment>
<evidence type="ECO:0000256" key="1">
    <source>
        <dbReference type="ARBA" id="ARBA00004167"/>
    </source>
</evidence>
<keyword evidence="6 13" id="KW-0547">Nucleotide-binding</keyword>
<gene>
    <name evidence="18" type="ORF">FNV43_RR02023</name>
</gene>
<evidence type="ECO:0000256" key="5">
    <source>
        <dbReference type="ARBA" id="ARBA00022729"/>
    </source>
</evidence>
<keyword evidence="9 14" id="KW-1133">Transmembrane helix</keyword>
<evidence type="ECO:0000256" key="14">
    <source>
        <dbReference type="SAM" id="Phobius"/>
    </source>
</evidence>
<dbReference type="InterPro" id="IPR036426">
    <property type="entry name" value="Bulb-type_lectin_dom_sf"/>
</dbReference>
<dbReference type="PANTHER" id="PTHR47974">
    <property type="entry name" value="OS07G0415500 PROTEIN"/>
    <property type="match status" value="1"/>
</dbReference>
<reference evidence="18" key="1">
    <citation type="submission" date="2020-03" db="EMBL/GenBank/DDBJ databases">
        <title>A high-quality chromosome-level genome assembly of a woody plant with both climbing and erect habits, Rhamnella rubrinervis.</title>
        <authorList>
            <person name="Lu Z."/>
            <person name="Yang Y."/>
            <person name="Zhu X."/>
            <person name="Sun Y."/>
        </authorList>
    </citation>
    <scope>NUCLEOTIDE SEQUENCE</scope>
    <source>
        <strain evidence="18">BYM</strain>
        <tissue evidence="18">Leaf</tissue>
    </source>
</reference>
<dbReference type="OrthoDB" id="643280at2759"/>
<dbReference type="SMART" id="SM00108">
    <property type="entry name" value="B_lectin"/>
    <property type="match status" value="1"/>
</dbReference>
<dbReference type="EMBL" id="VOIH02000001">
    <property type="protein sequence ID" value="KAF3457366.1"/>
    <property type="molecule type" value="Genomic_DNA"/>
</dbReference>
<dbReference type="GO" id="GO:0004674">
    <property type="term" value="F:protein serine/threonine kinase activity"/>
    <property type="evidence" value="ECO:0007669"/>
    <property type="project" value="UniProtKB-KW"/>
</dbReference>
<evidence type="ECO:0000256" key="9">
    <source>
        <dbReference type="ARBA" id="ARBA00022989"/>
    </source>
</evidence>
<dbReference type="PIRSF" id="PIRSF000641">
    <property type="entry name" value="SRK"/>
    <property type="match status" value="1"/>
</dbReference>
<dbReference type="InterPro" id="IPR008271">
    <property type="entry name" value="Ser/Thr_kinase_AS"/>
</dbReference>
<evidence type="ECO:0000313" key="18">
    <source>
        <dbReference type="EMBL" id="KAF3457366.1"/>
    </source>
</evidence>
<dbReference type="SUPFAM" id="SSF56112">
    <property type="entry name" value="Protein kinase-like (PK-like)"/>
    <property type="match status" value="1"/>
</dbReference>
<dbReference type="PROSITE" id="PS00108">
    <property type="entry name" value="PROTEIN_KINASE_ST"/>
    <property type="match status" value="1"/>
</dbReference>
<evidence type="ECO:0000256" key="13">
    <source>
        <dbReference type="PIRNR" id="PIRNR000641"/>
    </source>
</evidence>
<keyword evidence="3 13" id="KW-0808">Transferase</keyword>
<organism evidence="18 19">
    <name type="scientific">Rhamnella rubrinervis</name>
    <dbReference type="NCBI Taxonomy" id="2594499"/>
    <lineage>
        <taxon>Eukaryota</taxon>
        <taxon>Viridiplantae</taxon>
        <taxon>Streptophyta</taxon>
        <taxon>Embryophyta</taxon>
        <taxon>Tracheophyta</taxon>
        <taxon>Spermatophyta</taxon>
        <taxon>Magnoliopsida</taxon>
        <taxon>eudicotyledons</taxon>
        <taxon>Gunneridae</taxon>
        <taxon>Pentapetalae</taxon>
        <taxon>rosids</taxon>
        <taxon>fabids</taxon>
        <taxon>Rosales</taxon>
        <taxon>Rhamnaceae</taxon>
        <taxon>rhamnoid group</taxon>
        <taxon>Rhamneae</taxon>
        <taxon>Rhamnella</taxon>
    </lineage>
</organism>
<dbReference type="FunFam" id="3.30.200.20:FF:000178">
    <property type="entry name" value="serine/threonine-protein kinase PBS1-like"/>
    <property type="match status" value="1"/>
</dbReference>
<dbReference type="SMART" id="SM00473">
    <property type="entry name" value="PAN_AP"/>
    <property type="match status" value="1"/>
</dbReference>
<keyword evidence="10 14" id="KW-0472">Membrane</keyword>
<evidence type="ECO:0000256" key="10">
    <source>
        <dbReference type="ARBA" id="ARBA00023136"/>
    </source>
</evidence>